<dbReference type="Proteomes" id="UP000568888">
    <property type="component" value="Unassembled WGS sequence"/>
</dbReference>
<dbReference type="PANTHER" id="PTHR43409:SF7">
    <property type="entry name" value="BLL1977 PROTEIN"/>
    <property type="match status" value="1"/>
</dbReference>
<dbReference type="Pfam" id="PF02310">
    <property type="entry name" value="B12-binding"/>
    <property type="match status" value="1"/>
</dbReference>
<dbReference type="InterPro" id="IPR034466">
    <property type="entry name" value="Methyltransferase_Class_B"/>
</dbReference>
<protein>
    <submittedName>
        <fullName evidence="10">B12-binding domain-containing radical SAM protein</fullName>
    </submittedName>
</protein>
<evidence type="ECO:0000313" key="11">
    <source>
        <dbReference type="EMBL" id="UPU36716.1"/>
    </source>
</evidence>
<evidence type="ECO:0000256" key="1">
    <source>
        <dbReference type="ARBA" id="ARBA00001966"/>
    </source>
</evidence>
<reference evidence="10" key="2">
    <citation type="journal article" date="2021" name="Int. J. Syst. Evol. Microbiol.">
        <title>Geomonas silvestris sp. nov., Geomonas paludis sp. nov. and Geomonas limicola sp. nov., isolated from terrestrial environments, and emended description of the genus Geomonas.</title>
        <authorList>
            <person name="Itoh H."/>
            <person name="Xu Z."/>
            <person name="Masuda Y."/>
            <person name="Ushijima N."/>
            <person name="Hayakawa C."/>
            <person name="Shiratori Y."/>
            <person name="Senoo K."/>
        </authorList>
    </citation>
    <scope>NUCLEOTIDE SEQUENCE</scope>
    <source>
        <strain evidence="10">Red736</strain>
    </source>
</reference>
<dbReference type="RefSeq" id="WP_183351140.1">
    <property type="nucleotide sequence ID" value="NZ_BLXY01000021.1"/>
</dbReference>
<keyword evidence="4" id="KW-0949">S-adenosyl-L-methionine</keyword>
<evidence type="ECO:0000256" key="3">
    <source>
        <dbReference type="ARBA" id="ARBA00022679"/>
    </source>
</evidence>
<dbReference type="Gene3D" id="3.40.50.280">
    <property type="entry name" value="Cobalamin-binding domain"/>
    <property type="match status" value="1"/>
</dbReference>
<evidence type="ECO:0000259" key="8">
    <source>
        <dbReference type="PROSITE" id="PS51332"/>
    </source>
</evidence>
<dbReference type="GO" id="GO:0031419">
    <property type="term" value="F:cobalamin binding"/>
    <property type="evidence" value="ECO:0007669"/>
    <property type="project" value="InterPro"/>
</dbReference>
<sequence>MKLVLISPPFGEKGQKSKGLPIAPPVLEYLAGLTLQVRPDVEVQLIDANKEVFDPDRLDADLIGFTVLTPQAPWVYRVSDRLRAQGKQVLLGGIHVTALPDEAAAHADAIVLGEAEQIWKGLLDDAEKRSLKPVYQGGFPELKGLPHPVTNLWNTNYVYGYFQTSRGCPHRCTFCSVHEFFGGKVRVRPIDEVVAEIAASKRRLFWGIDDNVWGVNMNYTIELYREMGKNLTGKSWFGSGDLVSVDHPRSAELLKNARSAGLTAVLVGWESNNIGSLEEYKATNKQGRQRRDAIKKIRDAGIEVMLFMMIGGRQDRPEDYEGILKLCDELKVSAHPVMTTPFPGTELYKIYEPYLIPGHDWDSFDGNHAVFSHDDPAMSVEFREDAIVKLRAELFTIPRILSRIPQVGWRGFPMSHITSWMIQYPQGRAFKQFAREREELKAKGVL</sequence>
<dbReference type="GO" id="GO:0046872">
    <property type="term" value="F:metal ion binding"/>
    <property type="evidence" value="ECO:0007669"/>
    <property type="project" value="UniProtKB-KW"/>
</dbReference>
<gene>
    <name evidence="10" type="ORF">GMPD_42130</name>
    <name evidence="11" type="ORF">M1B72_03130</name>
</gene>
<dbReference type="SMART" id="SM00729">
    <property type="entry name" value="Elp3"/>
    <property type="match status" value="1"/>
</dbReference>
<dbReference type="CDD" id="cd02068">
    <property type="entry name" value="radical_SAM_B12_BD"/>
    <property type="match status" value="1"/>
</dbReference>
<feature type="domain" description="Radical SAM core" evidence="9">
    <location>
        <begin position="154"/>
        <end position="374"/>
    </location>
</feature>
<name>A0A6V8N2W2_9BACT</name>
<dbReference type="Proteomes" id="UP000831485">
    <property type="component" value="Chromosome"/>
</dbReference>
<keyword evidence="3" id="KW-0808">Transferase</keyword>
<accession>A0A6V8N2W2</accession>
<evidence type="ECO:0000313" key="13">
    <source>
        <dbReference type="Proteomes" id="UP000831485"/>
    </source>
</evidence>
<dbReference type="InterPro" id="IPR007197">
    <property type="entry name" value="rSAM"/>
</dbReference>
<evidence type="ECO:0000256" key="5">
    <source>
        <dbReference type="ARBA" id="ARBA00022723"/>
    </source>
</evidence>
<dbReference type="Gene3D" id="3.80.30.20">
    <property type="entry name" value="tm_1862 like domain"/>
    <property type="match status" value="1"/>
</dbReference>
<evidence type="ECO:0000256" key="4">
    <source>
        <dbReference type="ARBA" id="ARBA00022691"/>
    </source>
</evidence>
<evidence type="ECO:0000313" key="10">
    <source>
        <dbReference type="EMBL" id="GFO66294.1"/>
    </source>
</evidence>
<dbReference type="SFLD" id="SFLDG01082">
    <property type="entry name" value="B12-binding_domain_containing"/>
    <property type="match status" value="1"/>
</dbReference>
<evidence type="ECO:0000259" key="9">
    <source>
        <dbReference type="PROSITE" id="PS51918"/>
    </source>
</evidence>
<dbReference type="SFLD" id="SFLDS00029">
    <property type="entry name" value="Radical_SAM"/>
    <property type="match status" value="1"/>
</dbReference>
<reference evidence="11" key="3">
    <citation type="submission" date="2022-04" db="EMBL/GenBank/DDBJ databases">
        <authorList>
            <person name="Liu G."/>
        </authorList>
    </citation>
    <scope>NUCLEOTIDE SEQUENCE</scope>
    <source>
        <strain evidence="11">RG22</strain>
    </source>
</reference>
<dbReference type="PANTHER" id="PTHR43409">
    <property type="entry name" value="ANAEROBIC MAGNESIUM-PROTOPORPHYRIN IX MONOMETHYL ESTER CYCLASE-RELATED"/>
    <property type="match status" value="1"/>
</dbReference>
<dbReference type="EMBL" id="CP096574">
    <property type="protein sequence ID" value="UPU36716.1"/>
    <property type="molecule type" value="Genomic_DNA"/>
</dbReference>
<dbReference type="SUPFAM" id="SSF102114">
    <property type="entry name" value="Radical SAM enzymes"/>
    <property type="match status" value="1"/>
</dbReference>
<comment type="cofactor">
    <cofactor evidence="1">
        <name>[4Fe-4S] cluster</name>
        <dbReference type="ChEBI" id="CHEBI:49883"/>
    </cofactor>
</comment>
<dbReference type="InterPro" id="IPR058240">
    <property type="entry name" value="rSAM_sf"/>
</dbReference>
<dbReference type="InterPro" id="IPR006638">
    <property type="entry name" value="Elp3/MiaA/NifB-like_rSAM"/>
</dbReference>
<dbReference type="AlphaFoldDB" id="A0A6V8N2W2"/>
<keyword evidence="13" id="KW-1185">Reference proteome</keyword>
<keyword evidence="2" id="KW-0489">Methyltransferase</keyword>
<feature type="domain" description="B12-binding" evidence="8">
    <location>
        <begin position="1"/>
        <end position="133"/>
    </location>
</feature>
<dbReference type="Pfam" id="PF04055">
    <property type="entry name" value="Radical_SAM"/>
    <property type="match status" value="1"/>
</dbReference>
<keyword evidence="5" id="KW-0479">Metal-binding</keyword>
<reference evidence="12" key="1">
    <citation type="submission" date="2020-06" db="EMBL/GenBank/DDBJ databases">
        <title>Draft genomic sequecing of Geomonas sp. Red736.</title>
        <authorList>
            <person name="Itoh H."/>
            <person name="Xu Z.X."/>
            <person name="Ushijima N."/>
            <person name="Masuda Y."/>
            <person name="Shiratori Y."/>
            <person name="Senoo K."/>
        </authorList>
    </citation>
    <scope>NUCLEOTIDE SEQUENCE [LARGE SCALE GENOMIC DNA]</scope>
    <source>
        <strain evidence="12">Red736</strain>
    </source>
</reference>
<dbReference type="CDD" id="cd01335">
    <property type="entry name" value="Radical_SAM"/>
    <property type="match status" value="1"/>
</dbReference>
<dbReference type="PROSITE" id="PS51332">
    <property type="entry name" value="B12_BINDING"/>
    <property type="match status" value="1"/>
</dbReference>
<dbReference type="GO" id="GO:0005829">
    <property type="term" value="C:cytosol"/>
    <property type="evidence" value="ECO:0007669"/>
    <property type="project" value="TreeGrafter"/>
</dbReference>
<evidence type="ECO:0000256" key="2">
    <source>
        <dbReference type="ARBA" id="ARBA00022603"/>
    </source>
</evidence>
<evidence type="ECO:0000256" key="7">
    <source>
        <dbReference type="ARBA" id="ARBA00023014"/>
    </source>
</evidence>
<dbReference type="GO" id="GO:0051539">
    <property type="term" value="F:4 iron, 4 sulfur cluster binding"/>
    <property type="evidence" value="ECO:0007669"/>
    <property type="project" value="UniProtKB-KW"/>
</dbReference>
<evidence type="ECO:0000256" key="6">
    <source>
        <dbReference type="ARBA" id="ARBA00023004"/>
    </source>
</evidence>
<dbReference type="EMBL" id="BLXY01000021">
    <property type="protein sequence ID" value="GFO66294.1"/>
    <property type="molecule type" value="Genomic_DNA"/>
</dbReference>
<organism evidence="10 12">
    <name type="scientific">Geomonas paludis</name>
    <dbReference type="NCBI Taxonomy" id="2740185"/>
    <lineage>
        <taxon>Bacteria</taxon>
        <taxon>Pseudomonadati</taxon>
        <taxon>Thermodesulfobacteriota</taxon>
        <taxon>Desulfuromonadia</taxon>
        <taxon>Geobacterales</taxon>
        <taxon>Geobacteraceae</taxon>
        <taxon>Geomonas</taxon>
    </lineage>
</organism>
<dbReference type="GO" id="GO:0003824">
    <property type="term" value="F:catalytic activity"/>
    <property type="evidence" value="ECO:0007669"/>
    <property type="project" value="InterPro"/>
</dbReference>
<proteinExistence type="predicted"/>
<dbReference type="SFLD" id="SFLDG01123">
    <property type="entry name" value="methyltransferase_(Class_B)"/>
    <property type="match status" value="1"/>
</dbReference>
<dbReference type="InterPro" id="IPR023404">
    <property type="entry name" value="rSAM_horseshoe"/>
</dbReference>
<dbReference type="InterPro" id="IPR051198">
    <property type="entry name" value="BchE-like"/>
</dbReference>
<keyword evidence="6" id="KW-0408">Iron</keyword>
<keyword evidence="7" id="KW-0411">Iron-sulfur</keyword>
<dbReference type="PROSITE" id="PS51918">
    <property type="entry name" value="RADICAL_SAM"/>
    <property type="match status" value="1"/>
</dbReference>
<dbReference type="InterPro" id="IPR006158">
    <property type="entry name" value="Cobalamin-bd"/>
</dbReference>
<evidence type="ECO:0000313" key="12">
    <source>
        <dbReference type="Proteomes" id="UP000568888"/>
    </source>
</evidence>